<accession>A0AAE3QRA6</accession>
<name>A0AAE3QRA6_9BACT</name>
<evidence type="ECO:0000256" key="1">
    <source>
        <dbReference type="ARBA" id="ARBA00022737"/>
    </source>
</evidence>
<reference evidence="4" key="1">
    <citation type="submission" date="2023-05" db="EMBL/GenBank/DDBJ databases">
        <authorList>
            <person name="Zhang X."/>
        </authorList>
    </citation>
    <scope>NUCLEOTIDE SEQUENCE</scope>
    <source>
        <strain evidence="4">YF14B1</strain>
    </source>
</reference>
<dbReference type="Proteomes" id="UP001241110">
    <property type="component" value="Unassembled WGS sequence"/>
</dbReference>
<evidence type="ECO:0000313" key="5">
    <source>
        <dbReference type="Proteomes" id="UP001241110"/>
    </source>
</evidence>
<dbReference type="PROSITE" id="PS51257">
    <property type="entry name" value="PROKAR_LIPOPROTEIN"/>
    <property type="match status" value="1"/>
</dbReference>
<organism evidence="4 5">
    <name type="scientific">Xanthocytophaga flava</name>
    <dbReference type="NCBI Taxonomy" id="3048013"/>
    <lineage>
        <taxon>Bacteria</taxon>
        <taxon>Pseudomonadati</taxon>
        <taxon>Bacteroidota</taxon>
        <taxon>Cytophagia</taxon>
        <taxon>Cytophagales</taxon>
        <taxon>Rhodocytophagaceae</taxon>
        <taxon>Xanthocytophaga</taxon>
    </lineage>
</organism>
<gene>
    <name evidence="4" type="ORF">QNI16_26255</name>
</gene>
<dbReference type="InterPro" id="IPR011990">
    <property type="entry name" value="TPR-like_helical_dom_sf"/>
</dbReference>
<evidence type="ECO:0000256" key="3">
    <source>
        <dbReference type="PROSITE-ProRule" id="PRU00339"/>
    </source>
</evidence>
<dbReference type="InterPro" id="IPR050498">
    <property type="entry name" value="Ycf3"/>
</dbReference>
<dbReference type="SUPFAM" id="SSF48452">
    <property type="entry name" value="TPR-like"/>
    <property type="match status" value="1"/>
</dbReference>
<evidence type="ECO:0000256" key="2">
    <source>
        <dbReference type="ARBA" id="ARBA00022803"/>
    </source>
</evidence>
<evidence type="ECO:0000313" key="4">
    <source>
        <dbReference type="EMBL" id="MDJ1484027.1"/>
    </source>
</evidence>
<proteinExistence type="predicted"/>
<feature type="repeat" description="TPR" evidence="3">
    <location>
        <begin position="133"/>
        <end position="166"/>
    </location>
</feature>
<dbReference type="AlphaFoldDB" id="A0AAE3QRA6"/>
<keyword evidence="2 3" id="KW-0802">TPR repeat</keyword>
<protein>
    <submittedName>
        <fullName evidence="4">Tetratricopeptide repeat protein</fullName>
    </submittedName>
</protein>
<keyword evidence="1" id="KW-0677">Repeat</keyword>
<dbReference type="Gene3D" id="1.25.40.10">
    <property type="entry name" value="Tetratricopeptide repeat domain"/>
    <property type="match status" value="3"/>
</dbReference>
<dbReference type="PANTHER" id="PTHR44858:SF1">
    <property type="entry name" value="UDP-N-ACETYLGLUCOSAMINE--PEPTIDE N-ACETYLGLUCOSAMINYLTRANSFERASE SPINDLY-RELATED"/>
    <property type="match status" value="1"/>
</dbReference>
<sequence length="380" mass="43736">MKEMSTSGKIGRWLGYIILLSACRPAEQKELKIPPLPNGEQAVIQTSLVALTDAIEDEPRNGSYYFRRAALYEQAHRYGESLQDINKAIEYRSTNEAYGRYYVLRGRIYLLQNKIDQAYADAIQSEKLGAQSAAAYLLRGQLYAIKGKYRNAMNALKEAKQMTPFDPQVYYWEANALAGLGDTAQAISLFHTTLQTRKDYIQAYNRLTEIYAKQKDFVTAKQYAYAGLKIDSNNVLINNNLGSIYRLSKQTDSAVYCFQRSLKRDTSQHNLNYELGRIFFEKKNYWTATPYFEKLTTQLGKYPDVPELLAVCYDLTGQERVKMELLQAVLAVDSTDKKTILLYDALNRRITYKRRQMVMDSLATKKQQIINIAPVEIRRR</sequence>
<dbReference type="PANTHER" id="PTHR44858">
    <property type="entry name" value="TETRATRICOPEPTIDE REPEAT PROTEIN 6"/>
    <property type="match status" value="1"/>
</dbReference>
<dbReference type="PROSITE" id="PS50005">
    <property type="entry name" value="TPR"/>
    <property type="match status" value="1"/>
</dbReference>
<dbReference type="Pfam" id="PF13181">
    <property type="entry name" value="TPR_8"/>
    <property type="match status" value="1"/>
</dbReference>
<dbReference type="InterPro" id="IPR019734">
    <property type="entry name" value="TPR_rpt"/>
</dbReference>
<dbReference type="EMBL" id="JASJOS010000013">
    <property type="protein sequence ID" value="MDJ1484027.1"/>
    <property type="molecule type" value="Genomic_DNA"/>
</dbReference>
<dbReference type="SMART" id="SM00028">
    <property type="entry name" value="TPR"/>
    <property type="match status" value="7"/>
</dbReference>
<comment type="caution">
    <text evidence="4">The sequence shown here is derived from an EMBL/GenBank/DDBJ whole genome shotgun (WGS) entry which is preliminary data.</text>
</comment>